<evidence type="ECO:0000256" key="1">
    <source>
        <dbReference type="ARBA" id="ARBA00004442"/>
    </source>
</evidence>
<keyword evidence="6" id="KW-0998">Cell outer membrane</keyword>
<dbReference type="InterPro" id="IPR036737">
    <property type="entry name" value="OmpA-like_sf"/>
</dbReference>
<keyword evidence="4" id="KW-0472">Membrane</keyword>
<dbReference type="PROSITE" id="PS51123">
    <property type="entry name" value="OMPA_2"/>
    <property type="match status" value="1"/>
</dbReference>
<evidence type="ECO:0000256" key="5">
    <source>
        <dbReference type="ARBA" id="ARBA00023139"/>
    </source>
</evidence>
<gene>
    <name evidence="10" type="ORF">S01H4_14124</name>
</gene>
<proteinExistence type="inferred from homology"/>
<keyword evidence="3" id="KW-0732">Signal</keyword>
<evidence type="ECO:0000313" key="10">
    <source>
        <dbReference type="EMBL" id="GAG59373.1"/>
    </source>
</evidence>
<dbReference type="InterPro" id="IPR014169">
    <property type="entry name" value="Pal_lipo_C"/>
</dbReference>
<evidence type="ECO:0000256" key="7">
    <source>
        <dbReference type="ARBA" id="ARBA00023288"/>
    </source>
</evidence>
<dbReference type="PROSITE" id="PS51257">
    <property type="entry name" value="PROKAR_LIPOPROTEIN"/>
    <property type="match status" value="1"/>
</dbReference>
<organism evidence="10">
    <name type="scientific">marine sediment metagenome</name>
    <dbReference type="NCBI Taxonomy" id="412755"/>
    <lineage>
        <taxon>unclassified sequences</taxon>
        <taxon>metagenomes</taxon>
        <taxon>ecological metagenomes</taxon>
    </lineage>
</organism>
<name>X0ZGB7_9ZZZZ</name>
<evidence type="ECO:0000259" key="9">
    <source>
        <dbReference type="PROSITE" id="PS51123"/>
    </source>
</evidence>
<evidence type="ECO:0000256" key="4">
    <source>
        <dbReference type="ARBA" id="ARBA00023136"/>
    </source>
</evidence>
<dbReference type="PANTHER" id="PTHR30329">
    <property type="entry name" value="STATOR ELEMENT OF FLAGELLAR MOTOR COMPLEX"/>
    <property type="match status" value="1"/>
</dbReference>
<reference evidence="10" key="1">
    <citation type="journal article" date="2014" name="Front. Microbiol.">
        <title>High frequency of phylogenetically diverse reductive dehalogenase-homologous genes in deep subseafloor sedimentary metagenomes.</title>
        <authorList>
            <person name="Kawai M."/>
            <person name="Futagami T."/>
            <person name="Toyoda A."/>
            <person name="Takaki Y."/>
            <person name="Nishi S."/>
            <person name="Hori S."/>
            <person name="Arai W."/>
            <person name="Tsubouchi T."/>
            <person name="Morono Y."/>
            <person name="Uchiyama I."/>
            <person name="Ito T."/>
            <person name="Fujiyama A."/>
            <person name="Inagaki F."/>
            <person name="Takami H."/>
        </authorList>
    </citation>
    <scope>NUCLEOTIDE SEQUENCE</scope>
    <source>
        <strain evidence="10">Expedition CK06-06</strain>
    </source>
</reference>
<dbReference type="InterPro" id="IPR039001">
    <property type="entry name" value="Pal"/>
</dbReference>
<dbReference type="AlphaFoldDB" id="X0ZGB7"/>
<dbReference type="HAMAP" id="MF_02204">
    <property type="entry name" value="Pal"/>
    <property type="match status" value="1"/>
</dbReference>
<dbReference type="NCBIfam" id="TIGR02802">
    <property type="entry name" value="Pal_lipo"/>
    <property type="match status" value="1"/>
</dbReference>
<evidence type="ECO:0000256" key="6">
    <source>
        <dbReference type="ARBA" id="ARBA00023237"/>
    </source>
</evidence>
<dbReference type="CDD" id="cd07185">
    <property type="entry name" value="OmpA_C-like"/>
    <property type="match status" value="1"/>
</dbReference>
<comment type="caution">
    <text evidence="10">The sequence shown here is derived from an EMBL/GenBank/DDBJ whole genome shotgun (WGS) entry which is preliminary data.</text>
</comment>
<dbReference type="PRINTS" id="PR01021">
    <property type="entry name" value="OMPADOMAIN"/>
</dbReference>
<dbReference type="GO" id="GO:0009279">
    <property type="term" value="C:cell outer membrane"/>
    <property type="evidence" value="ECO:0007669"/>
    <property type="project" value="UniProtKB-SubCell"/>
</dbReference>
<dbReference type="SUPFAM" id="SSF103088">
    <property type="entry name" value="OmpA-like"/>
    <property type="match status" value="1"/>
</dbReference>
<dbReference type="EMBL" id="BART01006201">
    <property type="protein sequence ID" value="GAG59373.1"/>
    <property type="molecule type" value="Genomic_DNA"/>
</dbReference>
<accession>X0ZGB7</accession>
<dbReference type="InterPro" id="IPR050330">
    <property type="entry name" value="Bact_OuterMem_StrucFunc"/>
</dbReference>
<dbReference type="InterPro" id="IPR006665">
    <property type="entry name" value="OmpA-like"/>
</dbReference>
<keyword evidence="8" id="KW-0131">Cell cycle</keyword>
<evidence type="ECO:0000256" key="2">
    <source>
        <dbReference type="ARBA" id="ARBA00022618"/>
    </source>
</evidence>
<sequence>MKKIIIFSLAFIMVLGALSSCGGGARVEEVTPPPPPPPEVEEQPEVETVEKVEEPVIVKEPELTEEEIFMSKTLEEINLEAPLQMIHFDYDKYFIRDDAKFVLEANADWLKKYVAAVILIEGHCDERGTEEYNLALGEKRAKSTLDYLASLGISADRIRIISYGKSVPLDPEHNEISWQKNRRAQFLIIRK</sequence>
<dbReference type="Pfam" id="PF00691">
    <property type="entry name" value="OmpA"/>
    <property type="match status" value="1"/>
</dbReference>
<dbReference type="InterPro" id="IPR006664">
    <property type="entry name" value="OMP_bac"/>
</dbReference>
<dbReference type="Gene3D" id="3.30.1330.60">
    <property type="entry name" value="OmpA-like domain"/>
    <property type="match status" value="1"/>
</dbReference>
<dbReference type="PRINTS" id="PR01023">
    <property type="entry name" value="NAFLGMOTY"/>
</dbReference>
<dbReference type="GO" id="GO:0051301">
    <property type="term" value="P:cell division"/>
    <property type="evidence" value="ECO:0007669"/>
    <property type="project" value="UniProtKB-KW"/>
</dbReference>
<dbReference type="PANTHER" id="PTHR30329:SF21">
    <property type="entry name" value="LIPOPROTEIN YIAD-RELATED"/>
    <property type="match status" value="1"/>
</dbReference>
<keyword evidence="2" id="KW-0132">Cell division</keyword>
<feature type="domain" description="OmpA-like" evidence="9">
    <location>
        <begin position="75"/>
        <end position="191"/>
    </location>
</feature>
<keyword evidence="5" id="KW-0564">Palmitate</keyword>
<protein>
    <recommendedName>
        <fullName evidence="9">OmpA-like domain-containing protein</fullName>
    </recommendedName>
</protein>
<comment type="subcellular location">
    <subcellularLocation>
        <location evidence="1">Cell outer membrane</location>
    </subcellularLocation>
</comment>
<keyword evidence="7" id="KW-0449">Lipoprotein</keyword>
<evidence type="ECO:0000256" key="8">
    <source>
        <dbReference type="ARBA" id="ARBA00023306"/>
    </source>
</evidence>
<evidence type="ECO:0000256" key="3">
    <source>
        <dbReference type="ARBA" id="ARBA00022729"/>
    </source>
</evidence>